<dbReference type="AlphaFoldDB" id="A0A1G6ME22"/>
<dbReference type="InterPro" id="IPR003439">
    <property type="entry name" value="ABC_transporter-like_ATP-bd"/>
</dbReference>
<dbReference type="OrthoDB" id="9804819at2"/>
<dbReference type="Gene3D" id="3.40.50.300">
    <property type="entry name" value="P-loop containing nucleotide triphosphate hydrolases"/>
    <property type="match status" value="1"/>
</dbReference>
<dbReference type="EMBL" id="FMZZ01000002">
    <property type="protein sequence ID" value="SDC53753.1"/>
    <property type="molecule type" value="Genomic_DNA"/>
</dbReference>
<dbReference type="PROSITE" id="PS50893">
    <property type="entry name" value="ABC_TRANSPORTER_2"/>
    <property type="match status" value="1"/>
</dbReference>
<protein>
    <submittedName>
        <fullName evidence="4">ABC-2 type transport system ATP-binding protein</fullName>
    </submittedName>
</protein>
<dbReference type="STRING" id="1271860.SAMN05216174_102505"/>
<evidence type="ECO:0000313" key="4">
    <source>
        <dbReference type="EMBL" id="SDC53753.1"/>
    </source>
</evidence>
<accession>A0A1G6ME22</accession>
<dbReference type="SUPFAM" id="SSF52540">
    <property type="entry name" value="P-loop containing nucleoside triphosphate hydrolases"/>
    <property type="match status" value="1"/>
</dbReference>
<feature type="domain" description="ABC transporter" evidence="3">
    <location>
        <begin position="5"/>
        <end position="235"/>
    </location>
</feature>
<dbReference type="Pfam" id="PF00005">
    <property type="entry name" value="ABC_tran"/>
    <property type="match status" value="1"/>
</dbReference>
<reference evidence="5" key="1">
    <citation type="submission" date="2016-10" db="EMBL/GenBank/DDBJ databases">
        <authorList>
            <person name="Varghese N."/>
            <person name="Submissions S."/>
        </authorList>
    </citation>
    <scope>NUCLEOTIDE SEQUENCE [LARGE SCALE GENOMIC DNA]</scope>
    <source>
        <strain evidence="5">IBRC-M 10403</strain>
    </source>
</reference>
<dbReference type="PANTHER" id="PTHR43582:SF5">
    <property type="entry name" value="ABC TRANSPORTER"/>
    <property type="match status" value="1"/>
</dbReference>
<keyword evidence="1" id="KW-0547">Nucleotide-binding</keyword>
<dbReference type="GO" id="GO:0005524">
    <property type="term" value="F:ATP binding"/>
    <property type="evidence" value="ECO:0007669"/>
    <property type="project" value="UniProtKB-KW"/>
</dbReference>
<dbReference type="PANTHER" id="PTHR43582">
    <property type="entry name" value="LINEARMYCIN RESISTANCE ATP-BINDING PROTEIN LNRL"/>
    <property type="match status" value="1"/>
</dbReference>
<keyword evidence="5" id="KW-1185">Reference proteome</keyword>
<evidence type="ECO:0000256" key="1">
    <source>
        <dbReference type="ARBA" id="ARBA00022741"/>
    </source>
</evidence>
<dbReference type="Proteomes" id="UP000199501">
    <property type="component" value="Unassembled WGS sequence"/>
</dbReference>
<dbReference type="InterPro" id="IPR027417">
    <property type="entry name" value="P-loop_NTPase"/>
</dbReference>
<dbReference type="GO" id="GO:0016887">
    <property type="term" value="F:ATP hydrolysis activity"/>
    <property type="evidence" value="ECO:0007669"/>
    <property type="project" value="InterPro"/>
</dbReference>
<dbReference type="InterPro" id="IPR003593">
    <property type="entry name" value="AAA+_ATPase"/>
</dbReference>
<organism evidence="4 5">
    <name type="scientific">Actinokineospora iranica</name>
    <dbReference type="NCBI Taxonomy" id="1271860"/>
    <lineage>
        <taxon>Bacteria</taxon>
        <taxon>Bacillati</taxon>
        <taxon>Actinomycetota</taxon>
        <taxon>Actinomycetes</taxon>
        <taxon>Pseudonocardiales</taxon>
        <taxon>Pseudonocardiaceae</taxon>
        <taxon>Actinokineospora</taxon>
    </lineage>
</organism>
<dbReference type="RefSeq" id="WP_091449226.1">
    <property type="nucleotide sequence ID" value="NZ_FMZZ01000002.1"/>
</dbReference>
<proteinExistence type="predicted"/>
<gene>
    <name evidence="4" type="ORF">SAMN05216174_102505</name>
</gene>
<dbReference type="SMART" id="SM00382">
    <property type="entry name" value="AAA"/>
    <property type="match status" value="1"/>
</dbReference>
<evidence type="ECO:0000313" key="5">
    <source>
        <dbReference type="Proteomes" id="UP000199501"/>
    </source>
</evidence>
<name>A0A1G6ME22_9PSEU</name>
<keyword evidence="2 4" id="KW-0067">ATP-binding</keyword>
<evidence type="ECO:0000256" key="2">
    <source>
        <dbReference type="ARBA" id="ARBA00022840"/>
    </source>
</evidence>
<evidence type="ECO:0000259" key="3">
    <source>
        <dbReference type="PROSITE" id="PS50893"/>
    </source>
</evidence>
<sequence length="305" mass="32782">MIPAIRVTDLVVRHGDTVAVNGVSLSVGPGRIVALLGPNGAGKSTLLSVVTTAAAPGSGRVEVFGVDTAVDPVRARTHIGVVFQEQTLDQDLSVERNLWFHARLFGMGRPAARERIDEVLRQFGLADRRRSLVRELSGGLARRVEVARALLHRPRLLVLDEPTSGLDPSVRRALWNDLRVLRADHGLTVLYATHYLQEAEFADEVVIVHSGRIARNGSPAELKAGLTGAAALVVATEDDDAALGQLRVAGFDARMDAAGLAVFCARPERHVAEVARAITVPVRTMSVREPSMDDVYFATTDVVGT</sequence>